<feature type="transmembrane region" description="Helical" evidence="2">
    <location>
        <begin position="9"/>
        <end position="27"/>
    </location>
</feature>
<evidence type="ECO:0000313" key="4">
    <source>
        <dbReference type="Proteomes" id="UP000271554"/>
    </source>
</evidence>
<keyword evidence="2" id="KW-1133">Transmembrane helix</keyword>
<proteinExistence type="predicted"/>
<keyword evidence="2" id="KW-0812">Transmembrane</keyword>
<feature type="region of interest" description="Disordered" evidence="1">
    <location>
        <begin position="91"/>
        <end position="123"/>
    </location>
</feature>
<name>A0A387HGI7_9ACTN</name>
<evidence type="ECO:0000256" key="2">
    <source>
        <dbReference type="SAM" id="Phobius"/>
    </source>
</evidence>
<evidence type="ECO:0000256" key="1">
    <source>
        <dbReference type="SAM" id="MobiDB-lite"/>
    </source>
</evidence>
<organism evidence="3 4">
    <name type="scientific">Streptomyces hundungensis</name>
    <dbReference type="NCBI Taxonomy" id="1077946"/>
    <lineage>
        <taxon>Bacteria</taxon>
        <taxon>Bacillati</taxon>
        <taxon>Actinomycetota</taxon>
        <taxon>Actinomycetes</taxon>
        <taxon>Kitasatosporales</taxon>
        <taxon>Streptomycetaceae</taxon>
        <taxon>Streptomyces</taxon>
    </lineage>
</organism>
<sequence length="123" mass="12435">MPRPTAAQLSYGSATVVFSTVAMLLLSRTESGVGVAVIVLAALLLGLLVAVTVPMPLARRTRADAHANADGRTVPAAGAAPVNRAAVVETSAAGAAASPSGQWGSVPAPRERRASTRQHSLRS</sequence>
<dbReference type="EMBL" id="CP032698">
    <property type="protein sequence ID" value="AYG82599.1"/>
    <property type="molecule type" value="Genomic_DNA"/>
</dbReference>
<keyword evidence="2" id="KW-0472">Membrane</keyword>
<accession>A0A387HGI7</accession>
<feature type="transmembrane region" description="Helical" evidence="2">
    <location>
        <begin position="33"/>
        <end position="53"/>
    </location>
</feature>
<dbReference type="KEGG" id="shun:DWB77_04780"/>
<gene>
    <name evidence="3" type="ORF">DWB77_04780</name>
</gene>
<dbReference type="OrthoDB" id="4338087at2"/>
<dbReference type="AlphaFoldDB" id="A0A387HGI7"/>
<protein>
    <submittedName>
        <fullName evidence="3">Uncharacterized protein</fullName>
    </submittedName>
</protein>
<reference evidence="3 4" key="1">
    <citation type="submission" date="2018-10" db="EMBL/GenBank/DDBJ databases">
        <title>Relationship between Morphology and Antimicrobial Activity in Streptomyces.</title>
        <authorList>
            <person name="Kang H.J."/>
            <person name="Kim S.B."/>
        </authorList>
    </citation>
    <scope>NUCLEOTIDE SEQUENCE [LARGE SCALE GENOMIC DNA]</scope>
    <source>
        <strain evidence="3 4">BH38</strain>
    </source>
</reference>
<keyword evidence="4" id="KW-1185">Reference proteome</keyword>
<dbReference type="RefSeq" id="WP_120723158.1">
    <property type="nucleotide sequence ID" value="NZ_CP032698.1"/>
</dbReference>
<dbReference type="Proteomes" id="UP000271554">
    <property type="component" value="Chromosome"/>
</dbReference>
<evidence type="ECO:0000313" key="3">
    <source>
        <dbReference type="EMBL" id="AYG82599.1"/>
    </source>
</evidence>